<organism evidence="1 2">
    <name type="scientific">Auriscalpium vulgare</name>
    <dbReference type="NCBI Taxonomy" id="40419"/>
    <lineage>
        <taxon>Eukaryota</taxon>
        <taxon>Fungi</taxon>
        <taxon>Dikarya</taxon>
        <taxon>Basidiomycota</taxon>
        <taxon>Agaricomycotina</taxon>
        <taxon>Agaricomycetes</taxon>
        <taxon>Russulales</taxon>
        <taxon>Auriscalpiaceae</taxon>
        <taxon>Auriscalpium</taxon>
    </lineage>
</organism>
<accession>A0ACB8RL32</accession>
<evidence type="ECO:0000313" key="1">
    <source>
        <dbReference type="EMBL" id="KAI0044669.1"/>
    </source>
</evidence>
<evidence type="ECO:0000313" key="2">
    <source>
        <dbReference type="Proteomes" id="UP000814033"/>
    </source>
</evidence>
<sequence length="458" mass="50609">MSVLNIDIQLFVVEWVYRASQHLTVDYRTLCACALVCKAWTPVAQRLLFRRIPHPIGTPAALYVQRLLLTLRGNPRLASFVRFIYLHIKLTSGAAKSLALLGLCTNVQHIYLDCDGSSSAFTLALEEQLRALHVSPVVLTLYAEVHTVKRVASIWPSVRTLKIQFDYSGFEQDNNMTQVSAPSTVRSLSVHTGGCTAWKFAQDCDFTGLRELELDAGVGLTLSVMPGVLPQLCFLSVDGIIPPQAVLDQLTQLHTLVFTVLPGERTVLLLPERTVSLPPSLSDLAYHGTQYKGFHGWCRKYKGMLDVLDKSPTLRRFTMPRGMWDHVCARFDEVCGNRGIEVITYTGQRSHEVGAQFVRCCVALNGSSIAGCRCRLDIKTSKHISCCGRFREEATRVATGGLLSPALGRIRRHGHGHRCIGAPRLPTGSEYIVGVEPSIAQQLGILASRRSSIPCNTR</sequence>
<reference evidence="1" key="1">
    <citation type="submission" date="2021-02" db="EMBL/GenBank/DDBJ databases">
        <authorList>
            <consortium name="DOE Joint Genome Institute"/>
            <person name="Ahrendt S."/>
            <person name="Looney B.P."/>
            <person name="Miyauchi S."/>
            <person name="Morin E."/>
            <person name="Drula E."/>
            <person name="Courty P.E."/>
            <person name="Chicoki N."/>
            <person name="Fauchery L."/>
            <person name="Kohler A."/>
            <person name="Kuo A."/>
            <person name="Labutti K."/>
            <person name="Pangilinan J."/>
            <person name="Lipzen A."/>
            <person name="Riley R."/>
            <person name="Andreopoulos W."/>
            <person name="He G."/>
            <person name="Johnson J."/>
            <person name="Barry K.W."/>
            <person name="Grigoriev I.V."/>
            <person name="Nagy L."/>
            <person name="Hibbett D."/>
            <person name="Henrissat B."/>
            <person name="Matheny P.B."/>
            <person name="Labbe J."/>
            <person name="Martin F."/>
        </authorList>
    </citation>
    <scope>NUCLEOTIDE SEQUENCE</scope>
    <source>
        <strain evidence="1">FP105234-sp</strain>
    </source>
</reference>
<proteinExistence type="predicted"/>
<gene>
    <name evidence="1" type="ORF">FA95DRAFT_229614</name>
</gene>
<dbReference type="EMBL" id="MU275975">
    <property type="protein sequence ID" value="KAI0044669.1"/>
    <property type="molecule type" value="Genomic_DNA"/>
</dbReference>
<reference evidence="1" key="2">
    <citation type="journal article" date="2022" name="New Phytol.">
        <title>Evolutionary transition to the ectomycorrhizal habit in the genomes of a hyperdiverse lineage of mushroom-forming fungi.</title>
        <authorList>
            <person name="Looney B."/>
            <person name="Miyauchi S."/>
            <person name="Morin E."/>
            <person name="Drula E."/>
            <person name="Courty P.E."/>
            <person name="Kohler A."/>
            <person name="Kuo A."/>
            <person name="LaButti K."/>
            <person name="Pangilinan J."/>
            <person name="Lipzen A."/>
            <person name="Riley R."/>
            <person name="Andreopoulos W."/>
            <person name="He G."/>
            <person name="Johnson J."/>
            <person name="Nolan M."/>
            <person name="Tritt A."/>
            <person name="Barry K.W."/>
            <person name="Grigoriev I.V."/>
            <person name="Nagy L.G."/>
            <person name="Hibbett D."/>
            <person name="Henrissat B."/>
            <person name="Matheny P.B."/>
            <person name="Labbe J."/>
            <person name="Martin F.M."/>
        </authorList>
    </citation>
    <scope>NUCLEOTIDE SEQUENCE</scope>
    <source>
        <strain evidence="1">FP105234-sp</strain>
    </source>
</reference>
<dbReference type="Proteomes" id="UP000814033">
    <property type="component" value="Unassembled WGS sequence"/>
</dbReference>
<name>A0ACB8RL32_9AGAM</name>
<protein>
    <submittedName>
        <fullName evidence="1">Uncharacterized protein</fullName>
    </submittedName>
</protein>
<comment type="caution">
    <text evidence="1">The sequence shown here is derived from an EMBL/GenBank/DDBJ whole genome shotgun (WGS) entry which is preliminary data.</text>
</comment>
<keyword evidence="2" id="KW-1185">Reference proteome</keyword>